<feature type="transmembrane region" description="Helical" evidence="6">
    <location>
        <begin position="6"/>
        <end position="38"/>
    </location>
</feature>
<dbReference type="PANTHER" id="PTHR42709">
    <property type="entry name" value="ALKALINE PHOSPHATASE LIKE PROTEIN"/>
    <property type="match status" value="1"/>
</dbReference>
<dbReference type="InterPro" id="IPR032816">
    <property type="entry name" value="VTT_dom"/>
</dbReference>
<keyword evidence="5 6" id="KW-0472">Membrane</keyword>
<feature type="transmembrane region" description="Helical" evidence="6">
    <location>
        <begin position="156"/>
        <end position="178"/>
    </location>
</feature>
<evidence type="ECO:0000256" key="4">
    <source>
        <dbReference type="ARBA" id="ARBA00022989"/>
    </source>
</evidence>
<evidence type="ECO:0000256" key="5">
    <source>
        <dbReference type="ARBA" id="ARBA00023136"/>
    </source>
</evidence>
<feature type="domain" description="VTT" evidence="7">
    <location>
        <begin position="31"/>
        <end position="147"/>
    </location>
</feature>
<evidence type="ECO:0000313" key="9">
    <source>
        <dbReference type="Proteomes" id="UP000219467"/>
    </source>
</evidence>
<dbReference type="PANTHER" id="PTHR42709:SF6">
    <property type="entry name" value="UNDECAPRENYL PHOSPHATE TRANSPORTER A"/>
    <property type="match status" value="1"/>
</dbReference>
<dbReference type="GO" id="GO:0005886">
    <property type="term" value="C:plasma membrane"/>
    <property type="evidence" value="ECO:0007669"/>
    <property type="project" value="UniProtKB-SubCell"/>
</dbReference>
<dbReference type="AlphaFoldDB" id="A0A285CX62"/>
<feature type="transmembrane region" description="Helical" evidence="6">
    <location>
        <begin position="45"/>
        <end position="66"/>
    </location>
</feature>
<dbReference type="EMBL" id="OAOQ01000010">
    <property type="protein sequence ID" value="SNX71543.1"/>
    <property type="molecule type" value="Genomic_DNA"/>
</dbReference>
<keyword evidence="2" id="KW-1003">Cell membrane</keyword>
<organism evidence="8 9">
    <name type="scientific">Cereibacter ovatus</name>
    <dbReference type="NCBI Taxonomy" id="439529"/>
    <lineage>
        <taxon>Bacteria</taxon>
        <taxon>Pseudomonadati</taxon>
        <taxon>Pseudomonadota</taxon>
        <taxon>Alphaproteobacteria</taxon>
        <taxon>Rhodobacterales</taxon>
        <taxon>Paracoccaceae</taxon>
        <taxon>Cereibacter</taxon>
    </lineage>
</organism>
<reference evidence="9" key="1">
    <citation type="submission" date="2017-08" db="EMBL/GenBank/DDBJ databases">
        <authorList>
            <person name="Varghese N."/>
            <person name="Submissions S."/>
        </authorList>
    </citation>
    <scope>NUCLEOTIDE SEQUENCE [LARGE SCALE GENOMIC DNA]</scope>
    <source>
        <strain evidence="9">JA234</strain>
    </source>
</reference>
<dbReference type="OrthoDB" id="9780918at2"/>
<evidence type="ECO:0000256" key="6">
    <source>
        <dbReference type="SAM" id="Phobius"/>
    </source>
</evidence>
<gene>
    <name evidence="8" type="ORF">SAMN05878503_11023</name>
</gene>
<evidence type="ECO:0000256" key="1">
    <source>
        <dbReference type="ARBA" id="ARBA00004651"/>
    </source>
</evidence>
<proteinExistence type="predicted"/>
<evidence type="ECO:0000256" key="2">
    <source>
        <dbReference type="ARBA" id="ARBA00022475"/>
    </source>
</evidence>
<feature type="transmembrane region" description="Helical" evidence="6">
    <location>
        <begin position="124"/>
        <end position="150"/>
    </location>
</feature>
<keyword evidence="3 6" id="KW-0812">Transmembrane</keyword>
<comment type="subcellular location">
    <subcellularLocation>
        <location evidence="1">Cell membrane</location>
        <topology evidence="1">Multi-pass membrane protein</topology>
    </subcellularLocation>
</comment>
<dbReference type="Pfam" id="PF09335">
    <property type="entry name" value="VTT_dom"/>
    <property type="match status" value="1"/>
</dbReference>
<keyword evidence="9" id="KW-1185">Reference proteome</keyword>
<protein>
    <submittedName>
        <fullName evidence="8">Membrane protein DedA with SNARE-associated domain</fullName>
    </submittedName>
</protein>
<dbReference type="InterPro" id="IPR051311">
    <property type="entry name" value="DedA_domain"/>
</dbReference>
<dbReference type="Proteomes" id="UP000219467">
    <property type="component" value="Unassembled WGS sequence"/>
</dbReference>
<dbReference type="RefSeq" id="WP_097030885.1">
    <property type="nucleotide sequence ID" value="NZ_OAOQ01000010.1"/>
</dbReference>
<sequence>MIDAEIALSLLAAHGVALVAPLALIEGPIVTILAAWLAQRGVLDVGAVTVTVILADLLGDALLYAAGRHGGRAVLRVLRLGDAQVDTLALSLRARAPALLIGAKLTHAAGAAVLFAAGAAHVPFGLFMACNLAATLPKSLGFVLLGWWFGEAHARLGGWIGWVALGLTLLAALLFILFRRRSCL</sequence>
<keyword evidence="4 6" id="KW-1133">Transmembrane helix</keyword>
<name>A0A285CX62_9RHOB</name>
<evidence type="ECO:0000313" key="8">
    <source>
        <dbReference type="EMBL" id="SNX71543.1"/>
    </source>
</evidence>
<evidence type="ECO:0000256" key="3">
    <source>
        <dbReference type="ARBA" id="ARBA00022692"/>
    </source>
</evidence>
<accession>A0A285CX62</accession>
<evidence type="ECO:0000259" key="7">
    <source>
        <dbReference type="Pfam" id="PF09335"/>
    </source>
</evidence>